<accession>A0A1E5Q6N5</accession>
<name>A0A1E5Q6N5_9PROT</name>
<dbReference type="Gene3D" id="1.20.120.530">
    <property type="entry name" value="GntR ligand-binding domain-like"/>
    <property type="match status" value="1"/>
</dbReference>
<keyword evidence="2" id="KW-0238">DNA-binding</keyword>
<dbReference type="EMBL" id="MCGG01000029">
    <property type="protein sequence ID" value="OEJ66687.1"/>
    <property type="molecule type" value="Genomic_DNA"/>
</dbReference>
<dbReference type="PANTHER" id="PTHR43537">
    <property type="entry name" value="TRANSCRIPTIONAL REGULATOR, GNTR FAMILY"/>
    <property type="match status" value="1"/>
</dbReference>
<evidence type="ECO:0000313" key="5">
    <source>
        <dbReference type="EMBL" id="OEJ66687.1"/>
    </source>
</evidence>
<organism evidence="5 6">
    <name type="scientific">Magnetovibrio blakemorei</name>
    <dbReference type="NCBI Taxonomy" id="28181"/>
    <lineage>
        <taxon>Bacteria</taxon>
        <taxon>Pseudomonadati</taxon>
        <taxon>Pseudomonadota</taxon>
        <taxon>Alphaproteobacteria</taxon>
        <taxon>Rhodospirillales</taxon>
        <taxon>Magnetovibrionaceae</taxon>
        <taxon>Magnetovibrio</taxon>
    </lineage>
</organism>
<dbReference type="GO" id="GO:0003700">
    <property type="term" value="F:DNA-binding transcription factor activity"/>
    <property type="evidence" value="ECO:0007669"/>
    <property type="project" value="InterPro"/>
</dbReference>
<dbReference type="STRING" id="28181.BEN30_11430"/>
<keyword evidence="6" id="KW-1185">Reference proteome</keyword>
<gene>
    <name evidence="5" type="ORF">BEN30_11430</name>
</gene>
<dbReference type="InterPro" id="IPR036390">
    <property type="entry name" value="WH_DNA-bd_sf"/>
</dbReference>
<dbReference type="InterPro" id="IPR000524">
    <property type="entry name" value="Tscrpt_reg_HTH_GntR"/>
</dbReference>
<feature type="domain" description="HTH gntR-type" evidence="4">
    <location>
        <begin position="3"/>
        <end position="70"/>
    </location>
</feature>
<protein>
    <submittedName>
        <fullName evidence="5">AsnC family transcriptional regulator</fullName>
    </submittedName>
</protein>
<dbReference type="SMART" id="SM00345">
    <property type="entry name" value="HTH_GNTR"/>
    <property type="match status" value="1"/>
</dbReference>
<sequence length="222" mass="24959">MSTKTASPLRETLEQEIVTGQLAPGTRLEEMGLAERFHVSRTPVREALNQLASIGLVEIRPRRGAVVAAIGLKQMMEMFEVMAELEGMCGQLAARRMSGDERKKLAACHLQGQPFSENEDHDGYYAANVCFHECIYQGSRNAYLADQTRALRNRLAPYRRLQLRQRQRLSESFQEHGKILDAITQGDEARAKQLLRDHVTVQSGSFTDFIATLPSELIRNSA</sequence>
<reference evidence="6" key="1">
    <citation type="submission" date="2016-07" db="EMBL/GenBank/DDBJ databases">
        <authorList>
            <person name="Florea S."/>
            <person name="Webb J.S."/>
            <person name="Jaromczyk J."/>
            <person name="Schardl C.L."/>
        </authorList>
    </citation>
    <scope>NUCLEOTIDE SEQUENCE [LARGE SCALE GENOMIC DNA]</scope>
    <source>
        <strain evidence="6">MV-1</strain>
    </source>
</reference>
<dbReference type="Pfam" id="PF00392">
    <property type="entry name" value="GntR"/>
    <property type="match status" value="1"/>
</dbReference>
<dbReference type="RefSeq" id="WP_069958208.1">
    <property type="nucleotide sequence ID" value="NZ_MCGG01000029.1"/>
</dbReference>
<evidence type="ECO:0000256" key="1">
    <source>
        <dbReference type="ARBA" id="ARBA00023015"/>
    </source>
</evidence>
<dbReference type="InterPro" id="IPR036388">
    <property type="entry name" value="WH-like_DNA-bd_sf"/>
</dbReference>
<keyword evidence="1" id="KW-0805">Transcription regulation</keyword>
<dbReference type="SUPFAM" id="SSF46785">
    <property type="entry name" value="Winged helix' DNA-binding domain"/>
    <property type="match status" value="1"/>
</dbReference>
<dbReference type="Proteomes" id="UP000095347">
    <property type="component" value="Unassembled WGS sequence"/>
</dbReference>
<evidence type="ECO:0000313" key="6">
    <source>
        <dbReference type="Proteomes" id="UP000095347"/>
    </source>
</evidence>
<dbReference type="GO" id="GO:0003677">
    <property type="term" value="F:DNA binding"/>
    <property type="evidence" value="ECO:0007669"/>
    <property type="project" value="UniProtKB-KW"/>
</dbReference>
<evidence type="ECO:0000256" key="2">
    <source>
        <dbReference type="ARBA" id="ARBA00023125"/>
    </source>
</evidence>
<dbReference type="SMART" id="SM00895">
    <property type="entry name" value="FCD"/>
    <property type="match status" value="1"/>
</dbReference>
<dbReference type="AlphaFoldDB" id="A0A1E5Q6N5"/>
<dbReference type="InterPro" id="IPR011711">
    <property type="entry name" value="GntR_C"/>
</dbReference>
<comment type="caution">
    <text evidence="5">The sequence shown here is derived from an EMBL/GenBank/DDBJ whole genome shotgun (WGS) entry which is preliminary data.</text>
</comment>
<dbReference type="InterPro" id="IPR008920">
    <property type="entry name" value="TF_FadR/GntR_C"/>
</dbReference>
<dbReference type="SUPFAM" id="SSF48008">
    <property type="entry name" value="GntR ligand-binding domain-like"/>
    <property type="match status" value="1"/>
</dbReference>
<evidence type="ECO:0000259" key="4">
    <source>
        <dbReference type="PROSITE" id="PS50949"/>
    </source>
</evidence>
<dbReference type="CDD" id="cd07377">
    <property type="entry name" value="WHTH_GntR"/>
    <property type="match status" value="1"/>
</dbReference>
<keyword evidence="3" id="KW-0804">Transcription</keyword>
<dbReference type="Pfam" id="PF07729">
    <property type="entry name" value="FCD"/>
    <property type="match status" value="1"/>
</dbReference>
<proteinExistence type="predicted"/>
<dbReference type="PRINTS" id="PR00035">
    <property type="entry name" value="HTHGNTR"/>
</dbReference>
<dbReference type="PANTHER" id="PTHR43537:SF49">
    <property type="entry name" value="TRANSCRIPTIONAL REGULATORY PROTEIN"/>
    <property type="match status" value="1"/>
</dbReference>
<evidence type="ECO:0000256" key="3">
    <source>
        <dbReference type="ARBA" id="ARBA00023163"/>
    </source>
</evidence>
<dbReference type="PROSITE" id="PS50949">
    <property type="entry name" value="HTH_GNTR"/>
    <property type="match status" value="1"/>
</dbReference>
<dbReference type="Gene3D" id="1.10.10.10">
    <property type="entry name" value="Winged helix-like DNA-binding domain superfamily/Winged helix DNA-binding domain"/>
    <property type="match status" value="1"/>
</dbReference>